<keyword evidence="8" id="KW-0378">Hydrolase</keyword>
<evidence type="ECO:0000256" key="6">
    <source>
        <dbReference type="ARBA" id="ARBA00022556"/>
    </source>
</evidence>
<dbReference type="EC" id="3.5.1.108" evidence="4"/>
<proteinExistence type="inferred from homology"/>
<evidence type="ECO:0000256" key="10">
    <source>
        <dbReference type="ARBA" id="ARBA00023098"/>
    </source>
</evidence>
<dbReference type="GO" id="GO:0103117">
    <property type="term" value="F:UDP-3-O-acyl-N-acetylglucosamine deacetylase activity"/>
    <property type="evidence" value="ECO:0007669"/>
    <property type="project" value="UniProtKB-EC"/>
</dbReference>
<comment type="catalytic activity">
    <reaction evidence="11">
        <text>a UDP-3-O-[(3R)-3-hydroxyacyl]-N-acetyl-alpha-D-glucosamine + H2O = a UDP-3-O-[(3R)-3-hydroxyacyl]-alpha-D-glucosamine + acetate</text>
        <dbReference type="Rhea" id="RHEA:67816"/>
        <dbReference type="ChEBI" id="CHEBI:15377"/>
        <dbReference type="ChEBI" id="CHEBI:30089"/>
        <dbReference type="ChEBI" id="CHEBI:137740"/>
        <dbReference type="ChEBI" id="CHEBI:173225"/>
        <dbReference type="EC" id="3.5.1.108"/>
    </reaction>
</comment>
<dbReference type="Pfam" id="PF03331">
    <property type="entry name" value="LpxC"/>
    <property type="match status" value="1"/>
</dbReference>
<dbReference type="InterPro" id="IPR004463">
    <property type="entry name" value="UDP-acyl_GlcNac_deAcase"/>
</dbReference>
<evidence type="ECO:0000256" key="11">
    <source>
        <dbReference type="ARBA" id="ARBA00024535"/>
    </source>
</evidence>
<dbReference type="Gene3D" id="3.30.1700.10">
    <property type="entry name" value="lpxc deacetylase, domain 2"/>
    <property type="match status" value="1"/>
</dbReference>
<keyword evidence="5" id="KW-0444">Lipid biosynthesis</keyword>
<evidence type="ECO:0000256" key="2">
    <source>
        <dbReference type="ARBA" id="ARBA00005002"/>
    </source>
</evidence>
<reference evidence="13 14" key="1">
    <citation type="journal article" date="2014" name="Genome Biol. Evol.">
        <title>The secreted proteins of Achlya hypogyna and Thraustotheca clavata identify the ancestral oomycete secretome and reveal gene acquisitions by horizontal gene transfer.</title>
        <authorList>
            <person name="Misner I."/>
            <person name="Blouin N."/>
            <person name="Leonard G."/>
            <person name="Richards T.A."/>
            <person name="Lane C.E."/>
        </authorList>
    </citation>
    <scope>NUCLEOTIDE SEQUENCE [LARGE SCALE GENOMIC DNA]</scope>
    <source>
        <strain evidence="13 14">ATCC 48635</strain>
    </source>
</reference>
<gene>
    <name evidence="13" type="ORF">ACHHYP_15589</name>
</gene>
<keyword evidence="10" id="KW-0443">Lipid metabolism</keyword>
<dbReference type="AlphaFoldDB" id="A0A1V9YAN8"/>
<comment type="pathway">
    <text evidence="2">Glycolipid biosynthesis; lipid IV(A) biosynthesis; lipid IV(A) from (3R)-3-hydroxytetradecanoyl-[acyl-carrier-protein] and UDP-N-acetyl-alpha-D-glucosamine: step 2/6.</text>
</comment>
<dbReference type="GO" id="GO:0009245">
    <property type="term" value="P:lipid A biosynthetic process"/>
    <property type="evidence" value="ECO:0007669"/>
    <property type="project" value="UniProtKB-KW"/>
</dbReference>
<organism evidence="13 14">
    <name type="scientific">Achlya hypogyna</name>
    <name type="common">Oomycete</name>
    <name type="synonym">Protoachlya hypogyna</name>
    <dbReference type="NCBI Taxonomy" id="1202772"/>
    <lineage>
        <taxon>Eukaryota</taxon>
        <taxon>Sar</taxon>
        <taxon>Stramenopiles</taxon>
        <taxon>Oomycota</taxon>
        <taxon>Saprolegniomycetes</taxon>
        <taxon>Saprolegniales</taxon>
        <taxon>Achlyaceae</taxon>
        <taxon>Achlya</taxon>
    </lineage>
</organism>
<evidence type="ECO:0000256" key="9">
    <source>
        <dbReference type="ARBA" id="ARBA00022833"/>
    </source>
</evidence>
<name>A0A1V9YAN8_ACHHY</name>
<keyword evidence="14" id="KW-1185">Reference proteome</keyword>
<dbReference type="InterPro" id="IPR015870">
    <property type="entry name" value="UDP-acyl_N-AcGlcN_deAcase_N"/>
</dbReference>
<protein>
    <recommendedName>
        <fullName evidence="4">UDP-3-O-acyl-N-acetylglucosamine deacetylase</fullName>
        <ecNumber evidence="4">3.5.1.108</ecNumber>
    </recommendedName>
</protein>
<comment type="function">
    <text evidence="12">Involved in the biosynthesis of lipid A, a phosphorylated glycolipid that in bacteria anchors the lipopolysaccharide to the outer membrane of the cell. Lipid A-like molecules in plants may serve as structural components of the outer membranes of mitochondria and/or chloroplasts, or may be involved in signal transduction or plant defense responses.</text>
</comment>
<comment type="similarity">
    <text evidence="3">Belongs to the LpxC family.</text>
</comment>
<comment type="caution">
    <text evidence="13">The sequence shown here is derived from an EMBL/GenBank/DDBJ whole genome shotgun (WGS) entry which is preliminary data.</text>
</comment>
<evidence type="ECO:0000256" key="7">
    <source>
        <dbReference type="ARBA" id="ARBA00022723"/>
    </source>
</evidence>
<dbReference type="NCBIfam" id="TIGR00325">
    <property type="entry name" value="lpxC"/>
    <property type="match status" value="1"/>
</dbReference>
<accession>A0A1V9YAN8</accession>
<keyword evidence="9" id="KW-0862">Zinc</keyword>
<keyword evidence="6" id="KW-0441">Lipid A biosynthesis</keyword>
<dbReference type="Gene3D" id="3.30.230.20">
    <property type="entry name" value="lpxc deacetylase, domain 1"/>
    <property type="match status" value="1"/>
</dbReference>
<keyword evidence="13" id="KW-0012">Acyltransferase</keyword>
<dbReference type="GO" id="GO:0016020">
    <property type="term" value="C:membrane"/>
    <property type="evidence" value="ECO:0007669"/>
    <property type="project" value="GOC"/>
</dbReference>
<evidence type="ECO:0000256" key="1">
    <source>
        <dbReference type="ARBA" id="ARBA00001947"/>
    </source>
</evidence>
<keyword evidence="7" id="KW-0479">Metal-binding</keyword>
<keyword evidence="13" id="KW-0808">Transferase</keyword>
<evidence type="ECO:0000256" key="3">
    <source>
        <dbReference type="ARBA" id="ARBA00006170"/>
    </source>
</evidence>
<evidence type="ECO:0000313" key="13">
    <source>
        <dbReference type="EMBL" id="OQR82764.1"/>
    </source>
</evidence>
<evidence type="ECO:0000256" key="4">
    <source>
        <dbReference type="ARBA" id="ARBA00012745"/>
    </source>
</evidence>
<dbReference type="UniPathway" id="UPA00359">
    <property type="reaction ID" value="UER00478"/>
</dbReference>
<dbReference type="InterPro" id="IPR011334">
    <property type="entry name" value="UDP-acyl_GlcNac_deAcase_C"/>
</dbReference>
<dbReference type="GO" id="GO:0046872">
    <property type="term" value="F:metal ion binding"/>
    <property type="evidence" value="ECO:0007669"/>
    <property type="project" value="UniProtKB-KW"/>
</dbReference>
<dbReference type="InterPro" id="IPR020568">
    <property type="entry name" value="Ribosomal_Su5_D2-typ_SF"/>
</dbReference>
<dbReference type="PANTHER" id="PTHR33694:SF1">
    <property type="entry name" value="UDP-3-O-ACYL-N-ACETYLGLUCOSAMINE DEACETYLASE 1, MITOCHONDRIAL-RELATED"/>
    <property type="match status" value="1"/>
</dbReference>
<evidence type="ECO:0000256" key="12">
    <source>
        <dbReference type="ARBA" id="ARBA00024987"/>
    </source>
</evidence>
<dbReference type="STRING" id="1202772.A0A1V9YAN8"/>
<dbReference type="Proteomes" id="UP000243579">
    <property type="component" value="Unassembled WGS sequence"/>
</dbReference>
<dbReference type="OrthoDB" id="10265200at2759"/>
<dbReference type="EMBL" id="JNBR01002420">
    <property type="protein sequence ID" value="OQR82764.1"/>
    <property type="molecule type" value="Genomic_DNA"/>
</dbReference>
<dbReference type="SUPFAM" id="SSF54211">
    <property type="entry name" value="Ribosomal protein S5 domain 2-like"/>
    <property type="match status" value="2"/>
</dbReference>
<evidence type="ECO:0000256" key="5">
    <source>
        <dbReference type="ARBA" id="ARBA00022516"/>
    </source>
</evidence>
<comment type="cofactor">
    <cofactor evidence="1">
        <name>Zn(2+)</name>
        <dbReference type="ChEBI" id="CHEBI:29105"/>
    </cofactor>
</comment>
<sequence>MHQRTLTRAIPLAGIGLHLGQEARIVLRPAAVDTGIRFQDAATPAKGVAATFRHVQRDTFGFCTRLHDAASGYSIATVEHVLAALSAAGVHNCIVETSGPELPVFDGSSQPILSAIAAAGTEEQAALQPYIEILSPVQVRHKDKAATLAPRPAVREGTAPELTVSVEVDFRHKALPREWLSLPLTAFPTIAAARTFTFREDIEQLQAMQLAQGGSLDNAVVFEQGAPLNPDGLRHPSEWVQHKALDCFGDLALAGMPLHGHYSAICPGHALTHDLLLALFADPSSYRVVGA</sequence>
<dbReference type="GO" id="GO:2001289">
    <property type="term" value="P:lipid X metabolic process"/>
    <property type="evidence" value="ECO:0007669"/>
    <property type="project" value="UniProtKB-ARBA"/>
</dbReference>
<dbReference type="PANTHER" id="PTHR33694">
    <property type="entry name" value="UDP-3-O-ACYL-N-ACETYLGLUCOSAMINE DEACETYLASE 1, MITOCHONDRIAL-RELATED"/>
    <property type="match status" value="1"/>
</dbReference>
<evidence type="ECO:0000313" key="14">
    <source>
        <dbReference type="Proteomes" id="UP000243579"/>
    </source>
</evidence>
<dbReference type="HAMAP" id="MF_00388">
    <property type="entry name" value="LpxC"/>
    <property type="match status" value="1"/>
</dbReference>
<evidence type="ECO:0000256" key="8">
    <source>
        <dbReference type="ARBA" id="ARBA00022801"/>
    </source>
</evidence>
<dbReference type="GO" id="GO:0016746">
    <property type="term" value="F:acyltransferase activity"/>
    <property type="evidence" value="ECO:0007669"/>
    <property type="project" value="UniProtKB-KW"/>
</dbReference>